<dbReference type="InterPro" id="IPR019734">
    <property type="entry name" value="TPR_rpt"/>
</dbReference>
<keyword evidence="2" id="KW-1185">Reference proteome</keyword>
<protein>
    <recommendedName>
        <fullName evidence="3">HTH cro/C1-type domain-containing protein</fullName>
    </recommendedName>
</protein>
<reference evidence="1 2" key="1">
    <citation type="submission" date="2018-05" db="EMBL/GenBank/DDBJ databases">
        <title>Genomic Encyclopedia of Type Strains, Phase IV (KMG-IV): sequencing the most valuable type-strain genomes for metagenomic binning, comparative biology and taxonomic classification.</title>
        <authorList>
            <person name="Goeker M."/>
        </authorList>
    </citation>
    <scope>NUCLEOTIDE SEQUENCE [LARGE SCALE GENOMIC DNA]</scope>
    <source>
        <strain evidence="1 2">DSM 18773</strain>
    </source>
</reference>
<dbReference type="OrthoDB" id="2379799at2"/>
<gene>
    <name evidence="1" type="ORF">C7459_10568</name>
</gene>
<evidence type="ECO:0008006" key="3">
    <source>
        <dbReference type="Google" id="ProtNLM"/>
    </source>
</evidence>
<dbReference type="SUPFAM" id="SSF48452">
    <property type="entry name" value="TPR-like"/>
    <property type="match status" value="1"/>
</dbReference>
<dbReference type="Proteomes" id="UP000245634">
    <property type="component" value="Unassembled WGS sequence"/>
</dbReference>
<organism evidence="1 2">
    <name type="scientific">Tumebacillus permanentifrigoris</name>
    <dbReference type="NCBI Taxonomy" id="378543"/>
    <lineage>
        <taxon>Bacteria</taxon>
        <taxon>Bacillati</taxon>
        <taxon>Bacillota</taxon>
        <taxon>Bacilli</taxon>
        <taxon>Bacillales</taxon>
        <taxon>Alicyclobacillaceae</taxon>
        <taxon>Tumebacillus</taxon>
    </lineage>
</organism>
<sequence>MSTIEHTASVTFGKIPLGRRIAELMQEKGDAFSIRAFAERLGENRETFRQTLLGNRPIAIALLENVAKGLKVEEDRLRQRDTYKKEEELTTLLSSQRRTKDSMLRAEKLANELVSVALGFTERCMCWANLGRAQYYLQKYDLAHESFLTAMEYAEKVNETFSDSALLYHVTSYIMVTFTIRKEYTNIVHTLNVVESAFSDDAEKMGYVHFTRMKWHEHRGDLEKAKKHSYLALEYFEKTHKEVQIGKAYINVGHYEYHLGNYQGAKKALEKALVLLHHFEYPRLFAIKEYAKTLLKLGERTAVNTLVLENNIVSKEFPDLHGKLQILYSMSQDDPSFAIRVSDDLNVGMAVRYSACKYLMEYYASKGDSESLLLYYMKSNTLMQNYGGLIDEEGF</sequence>
<name>A0A316DWU8_9BACL</name>
<evidence type="ECO:0000313" key="2">
    <source>
        <dbReference type="Proteomes" id="UP000245634"/>
    </source>
</evidence>
<dbReference type="RefSeq" id="WP_109687704.1">
    <property type="nucleotide sequence ID" value="NZ_QGGL01000005.1"/>
</dbReference>
<proteinExistence type="predicted"/>
<dbReference type="EMBL" id="QGGL01000005">
    <property type="protein sequence ID" value="PWK14314.1"/>
    <property type="molecule type" value="Genomic_DNA"/>
</dbReference>
<dbReference type="Gene3D" id="1.25.40.10">
    <property type="entry name" value="Tetratricopeptide repeat domain"/>
    <property type="match status" value="1"/>
</dbReference>
<dbReference type="AlphaFoldDB" id="A0A316DWU8"/>
<evidence type="ECO:0000313" key="1">
    <source>
        <dbReference type="EMBL" id="PWK14314.1"/>
    </source>
</evidence>
<dbReference type="InterPro" id="IPR011990">
    <property type="entry name" value="TPR-like_helical_dom_sf"/>
</dbReference>
<accession>A0A316DWU8</accession>
<comment type="caution">
    <text evidence="1">The sequence shown here is derived from an EMBL/GenBank/DDBJ whole genome shotgun (WGS) entry which is preliminary data.</text>
</comment>
<dbReference type="SMART" id="SM00028">
    <property type="entry name" value="TPR"/>
    <property type="match status" value="2"/>
</dbReference>